<reference evidence="6" key="1">
    <citation type="submission" date="2020-05" db="EMBL/GenBank/DDBJ databases">
        <authorList>
            <person name="Chiriac C."/>
            <person name="Salcher M."/>
            <person name="Ghai R."/>
            <person name="Kavagutti S V."/>
        </authorList>
    </citation>
    <scope>NUCLEOTIDE SEQUENCE</scope>
</reference>
<evidence type="ECO:0000313" key="6">
    <source>
        <dbReference type="EMBL" id="CAB4560652.1"/>
    </source>
</evidence>
<dbReference type="PANTHER" id="PTHR43701">
    <property type="entry name" value="MEMBRANE TRANSPORTER PROTEIN MJ0441-RELATED"/>
    <property type="match status" value="1"/>
</dbReference>
<evidence type="ECO:0000256" key="5">
    <source>
        <dbReference type="SAM" id="Phobius"/>
    </source>
</evidence>
<evidence type="ECO:0000256" key="1">
    <source>
        <dbReference type="ARBA" id="ARBA00004141"/>
    </source>
</evidence>
<feature type="transmembrane region" description="Helical" evidence="5">
    <location>
        <begin position="205"/>
        <end position="224"/>
    </location>
</feature>
<dbReference type="AlphaFoldDB" id="A0A6J6D9X3"/>
<evidence type="ECO:0000256" key="2">
    <source>
        <dbReference type="ARBA" id="ARBA00022692"/>
    </source>
</evidence>
<protein>
    <submittedName>
        <fullName evidence="6">Unannotated protein</fullName>
    </submittedName>
</protein>
<evidence type="ECO:0000256" key="3">
    <source>
        <dbReference type="ARBA" id="ARBA00022989"/>
    </source>
</evidence>
<feature type="transmembrane region" description="Helical" evidence="5">
    <location>
        <begin position="102"/>
        <end position="135"/>
    </location>
</feature>
<keyword evidence="4 5" id="KW-0472">Membrane</keyword>
<dbReference type="InterPro" id="IPR051598">
    <property type="entry name" value="TSUP/Inactive_protease-like"/>
</dbReference>
<dbReference type="Pfam" id="PF01925">
    <property type="entry name" value="TauE"/>
    <property type="match status" value="1"/>
</dbReference>
<dbReference type="GO" id="GO:0016020">
    <property type="term" value="C:membrane"/>
    <property type="evidence" value="ECO:0007669"/>
    <property type="project" value="UniProtKB-SubCell"/>
</dbReference>
<dbReference type="InterPro" id="IPR002781">
    <property type="entry name" value="TM_pro_TauE-like"/>
</dbReference>
<dbReference type="EMBL" id="CAEZTJ010000009">
    <property type="protein sequence ID" value="CAB4560652.1"/>
    <property type="molecule type" value="Genomic_DNA"/>
</dbReference>
<keyword evidence="2 5" id="KW-0812">Transmembrane</keyword>
<comment type="subcellular location">
    <subcellularLocation>
        <location evidence="1">Membrane</location>
        <topology evidence="1">Multi-pass membrane protein</topology>
    </subcellularLocation>
</comment>
<feature type="transmembrane region" description="Helical" evidence="5">
    <location>
        <begin position="43"/>
        <end position="67"/>
    </location>
</feature>
<feature type="transmembrane region" description="Helical" evidence="5">
    <location>
        <begin position="174"/>
        <end position="193"/>
    </location>
</feature>
<organism evidence="6">
    <name type="scientific">freshwater metagenome</name>
    <dbReference type="NCBI Taxonomy" id="449393"/>
    <lineage>
        <taxon>unclassified sequences</taxon>
        <taxon>metagenomes</taxon>
        <taxon>ecological metagenomes</taxon>
    </lineage>
</organism>
<evidence type="ECO:0000256" key="4">
    <source>
        <dbReference type="ARBA" id="ARBA00023136"/>
    </source>
</evidence>
<gene>
    <name evidence="6" type="ORF">UFOPK1650_00154</name>
</gene>
<feature type="transmembrane region" description="Helical" evidence="5">
    <location>
        <begin position="73"/>
        <end position="90"/>
    </location>
</feature>
<accession>A0A6J6D9X3</accession>
<name>A0A6J6D9X3_9ZZZZ</name>
<sequence length="225" mass="23910">MLAVPMLIYIFGFTPLQATTAALVVVGTAALSGTVPKFSRGEVLVREALTISALSATTNVTFALLAPRIPEKAMTSGLALVLLLAAWSLLQRPIRPGSERRMPIPILILLSLGIGVITGLFGIGGGFVAIPILVLFFNTPAAKAAGTSLLIIFLNSSIAFLVRNGSWDQVDWSLPLIMAVVAIVISRIGSHQSSRVSQDLLKRSFAALLLSIAIFTLFETWILAE</sequence>
<keyword evidence="3 5" id="KW-1133">Transmembrane helix</keyword>
<dbReference type="PANTHER" id="PTHR43701:SF2">
    <property type="entry name" value="MEMBRANE TRANSPORTER PROTEIN YJNA-RELATED"/>
    <property type="match status" value="1"/>
</dbReference>
<feature type="transmembrane region" description="Helical" evidence="5">
    <location>
        <begin position="6"/>
        <end position="31"/>
    </location>
</feature>
<feature type="transmembrane region" description="Helical" evidence="5">
    <location>
        <begin position="141"/>
        <end position="162"/>
    </location>
</feature>
<proteinExistence type="predicted"/>